<organism evidence="2 3">
    <name type="scientific">Methylobacterium nodulans (strain LMG 21967 / CNCM I-2342 / ORS 2060)</name>
    <dbReference type="NCBI Taxonomy" id="460265"/>
    <lineage>
        <taxon>Bacteria</taxon>
        <taxon>Pseudomonadati</taxon>
        <taxon>Pseudomonadota</taxon>
        <taxon>Alphaproteobacteria</taxon>
        <taxon>Hyphomicrobiales</taxon>
        <taxon>Methylobacteriaceae</taxon>
        <taxon>Methylobacterium</taxon>
    </lineage>
</organism>
<dbReference type="RefSeq" id="WP_015928737.1">
    <property type="nucleotide sequence ID" value="NC_011894.1"/>
</dbReference>
<keyword evidence="3" id="KW-1185">Reference proteome</keyword>
<feature type="compositionally biased region" description="Low complexity" evidence="1">
    <location>
        <begin position="75"/>
        <end position="88"/>
    </location>
</feature>
<evidence type="ECO:0000313" key="2">
    <source>
        <dbReference type="EMBL" id="ACL57050.1"/>
    </source>
</evidence>
<dbReference type="KEGG" id="mno:Mnod_2065"/>
<protein>
    <recommendedName>
        <fullName evidence="4">Anti-sigma factor NepR domain-containing protein</fullName>
    </recommendedName>
</protein>
<evidence type="ECO:0000256" key="1">
    <source>
        <dbReference type="SAM" id="MobiDB-lite"/>
    </source>
</evidence>
<sequence>MAEPDRNASPNGLPHDGGPILDASAREQVGQHLQALYAPVFDDRLDPRLAELLQRLGHGEAERKKDPAAAPPRPGARCSRSASGRMMR</sequence>
<dbReference type="HOGENOM" id="CLU_2465491_0_0_5"/>
<evidence type="ECO:0008006" key="4">
    <source>
        <dbReference type="Google" id="ProtNLM"/>
    </source>
</evidence>
<dbReference type="Proteomes" id="UP000008207">
    <property type="component" value="Chromosome"/>
</dbReference>
<feature type="region of interest" description="Disordered" evidence="1">
    <location>
        <begin position="1"/>
        <end position="26"/>
    </location>
</feature>
<feature type="compositionally biased region" description="Basic and acidic residues" evidence="1">
    <location>
        <begin position="57"/>
        <end position="67"/>
    </location>
</feature>
<reference evidence="2 3" key="1">
    <citation type="submission" date="2009-01" db="EMBL/GenBank/DDBJ databases">
        <title>Complete sequence of chromosome of Methylobacterium nodulans ORS 2060.</title>
        <authorList>
            <consortium name="US DOE Joint Genome Institute"/>
            <person name="Lucas S."/>
            <person name="Copeland A."/>
            <person name="Lapidus A."/>
            <person name="Glavina del Rio T."/>
            <person name="Dalin E."/>
            <person name="Tice H."/>
            <person name="Bruce D."/>
            <person name="Goodwin L."/>
            <person name="Pitluck S."/>
            <person name="Sims D."/>
            <person name="Brettin T."/>
            <person name="Detter J.C."/>
            <person name="Han C."/>
            <person name="Larimer F."/>
            <person name="Land M."/>
            <person name="Hauser L."/>
            <person name="Kyrpides N."/>
            <person name="Ivanova N."/>
            <person name="Marx C.J."/>
            <person name="Richardson P."/>
        </authorList>
    </citation>
    <scope>NUCLEOTIDE SEQUENCE [LARGE SCALE GENOMIC DNA]</scope>
    <source>
        <strain evidence="3">LMG 21967 / CNCM I-2342 / ORS 2060</strain>
    </source>
</reference>
<evidence type="ECO:0000313" key="3">
    <source>
        <dbReference type="Proteomes" id="UP000008207"/>
    </source>
</evidence>
<feature type="region of interest" description="Disordered" evidence="1">
    <location>
        <begin position="56"/>
        <end position="88"/>
    </location>
</feature>
<gene>
    <name evidence="2" type="ordered locus">Mnod_2065</name>
</gene>
<proteinExistence type="predicted"/>
<dbReference type="EMBL" id="CP001349">
    <property type="protein sequence ID" value="ACL57050.1"/>
    <property type="molecule type" value="Genomic_DNA"/>
</dbReference>
<dbReference type="AlphaFoldDB" id="B8IUI2"/>
<accession>B8IUI2</accession>
<name>B8IUI2_METNO</name>